<feature type="non-terminal residue" evidence="2">
    <location>
        <position position="127"/>
    </location>
</feature>
<protein>
    <recommendedName>
        <fullName evidence="1">Organic solvent tolerance-like N-terminal domain-containing protein</fullName>
    </recommendedName>
</protein>
<dbReference type="EMBL" id="UINC01225441">
    <property type="protein sequence ID" value="SVE55516.1"/>
    <property type="molecule type" value="Genomic_DNA"/>
</dbReference>
<dbReference type="Gene3D" id="2.60.450.10">
    <property type="entry name" value="Lipopolysaccharide (LPS) transport protein A like domain"/>
    <property type="match status" value="1"/>
</dbReference>
<evidence type="ECO:0000313" key="2">
    <source>
        <dbReference type="EMBL" id="SVE55516.1"/>
    </source>
</evidence>
<organism evidence="2">
    <name type="scientific">marine metagenome</name>
    <dbReference type="NCBI Taxonomy" id="408172"/>
    <lineage>
        <taxon>unclassified sequences</taxon>
        <taxon>metagenomes</taxon>
        <taxon>ecological metagenomes</taxon>
    </lineage>
</organism>
<dbReference type="Pfam" id="PF13100">
    <property type="entry name" value="OstA_2"/>
    <property type="match status" value="1"/>
</dbReference>
<dbReference type="AlphaFoldDB" id="A0A383EF78"/>
<sequence length="127" mass="14935">MKNIFFSLTIILLLSFLFNQDKLRFSADTAQSSKNDNTLTKVFKDNVKIEDGEMTLYTDLAIEYPDLNKVILTGNVRMYEYNDSLSCNEFTLYKGDNERYQAYGDVILYKQEKEIKAQKLIYFNDDF</sequence>
<feature type="non-terminal residue" evidence="2">
    <location>
        <position position="1"/>
    </location>
</feature>
<name>A0A383EF78_9ZZZZ</name>
<accession>A0A383EF78</accession>
<evidence type="ECO:0000259" key="1">
    <source>
        <dbReference type="Pfam" id="PF13100"/>
    </source>
</evidence>
<proteinExistence type="predicted"/>
<reference evidence="2" key="1">
    <citation type="submission" date="2018-05" db="EMBL/GenBank/DDBJ databases">
        <authorList>
            <person name="Lanie J.A."/>
            <person name="Ng W.-L."/>
            <person name="Kazmierczak K.M."/>
            <person name="Andrzejewski T.M."/>
            <person name="Davidsen T.M."/>
            <person name="Wayne K.J."/>
            <person name="Tettelin H."/>
            <person name="Glass J.I."/>
            <person name="Rusch D."/>
            <person name="Podicherti R."/>
            <person name="Tsui H.-C.T."/>
            <person name="Winkler M.E."/>
        </authorList>
    </citation>
    <scope>NUCLEOTIDE SEQUENCE</scope>
</reference>
<dbReference type="InterPro" id="IPR005653">
    <property type="entry name" value="OstA-like_N"/>
</dbReference>
<gene>
    <name evidence="2" type="ORF">METZ01_LOCUS508370</name>
</gene>
<feature type="domain" description="Organic solvent tolerance-like N-terminal" evidence="1">
    <location>
        <begin position="27"/>
        <end position="122"/>
    </location>
</feature>